<proteinExistence type="predicted"/>
<dbReference type="EMBL" id="BK015953">
    <property type="protein sequence ID" value="DAF86814.1"/>
    <property type="molecule type" value="Genomic_DNA"/>
</dbReference>
<organism evidence="1">
    <name type="scientific">Siphoviridae sp. ctvuW5</name>
    <dbReference type="NCBI Taxonomy" id="2825725"/>
    <lineage>
        <taxon>Viruses</taxon>
        <taxon>Duplodnaviria</taxon>
        <taxon>Heunggongvirae</taxon>
        <taxon>Uroviricota</taxon>
        <taxon>Caudoviricetes</taxon>
    </lineage>
</organism>
<evidence type="ECO:0000313" key="1">
    <source>
        <dbReference type="EMBL" id="DAF86814.1"/>
    </source>
</evidence>
<protein>
    <submittedName>
        <fullName evidence="1">Tail assembly chaperone protein</fullName>
    </submittedName>
</protein>
<sequence length="103" mass="12202">MKKVNINGKEHVIKYSLRCLFKFEQLFGHPYQGKTSEENYQLLHAALFAYNQDYSMTFDELIDECDNNPGIFLAFQEEMSDASRRLTQYFEDKKKAEETTEKL</sequence>
<reference evidence="1" key="1">
    <citation type="journal article" date="2021" name="Proc. Natl. Acad. Sci. U.S.A.">
        <title>A Catalog of Tens of Thousands of Viruses from Human Metagenomes Reveals Hidden Associations with Chronic Diseases.</title>
        <authorList>
            <person name="Tisza M.J."/>
            <person name="Buck C.B."/>
        </authorList>
    </citation>
    <scope>NUCLEOTIDE SEQUENCE</scope>
    <source>
        <strain evidence="1">CtvuW5</strain>
    </source>
</reference>
<name>A0A8S5TX78_9CAUD</name>
<accession>A0A8S5TX78</accession>